<organism evidence="1 2">
    <name type="scientific">Arthrobacter globiformis</name>
    <dbReference type="NCBI Taxonomy" id="1665"/>
    <lineage>
        <taxon>Bacteria</taxon>
        <taxon>Bacillati</taxon>
        <taxon>Actinomycetota</taxon>
        <taxon>Actinomycetes</taxon>
        <taxon>Micrococcales</taxon>
        <taxon>Micrococcaceae</taxon>
        <taxon>Arthrobacter</taxon>
    </lineage>
</organism>
<reference evidence="1 2" key="1">
    <citation type="submission" date="2018-04" db="EMBL/GenBank/DDBJ databases">
        <title>Bacteria isolated from cave deposits of Manipur.</title>
        <authorList>
            <person name="Sahoo D."/>
            <person name="Sarangthem I."/>
            <person name="Nandeibam J."/>
        </authorList>
    </citation>
    <scope>NUCLEOTIDE SEQUENCE [LARGE SCALE GENOMIC DNA]</scope>
    <source>
        <strain evidence="2">mrc11</strain>
    </source>
</reference>
<evidence type="ECO:0000313" key="1">
    <source>
        <dbReference type="EMBL" id="RAM37847.1"/>
    </source>
</evidence>
<dbReference type="Proteomes" id="UP000249166">
    <property type="component" value="Unassembled WGS sequence"/>
</dbReference>
<comment type="caution">
    <text evidence="1">The sequence shown here is derived from an EMBL/GenBank/DDBJ whole genome shotgun (WGS) entry which is preliminary data.</text>
</comment>
<dbReference type="EMBL" id="QLNP01000065">
    <property type="protein sequence ID" value="RAM37847.1"/>
    <property type="molecule type" value="Genomic_DNA"/>
</dbReference>
<dbReference type="AlphaFoldDB" id="A0A328HH35"/>
<sequence>MLLVRGLAKEHFGADGKRDELLDFAPAVVNSARRHDYVPKIPAVGPHPSIGLFGKSGRGQTDSLEKT</sequence>
<name>A0A328HH35_ARTGO</name>
<proteinExistence type="predicted"/>
<evidence type="ECO:0000313" key="2">
    <source>
        <dbReference type="Proteomes" id="UP000249166"/>
    </source>
</evidence>
<accession>A0A328HH35</accession>
<protein>
    <submittedName>
        <fullName evidence="1">Uncharacterized protein</fullName>
    </submittedName>
</protein>
<gene>
    <name evidence="1" type="ORF">DBZ45_07935</name>
</gene>